<keyword evidence="1" id="KW-1133">Transmembrane helix</keyword>
<proteinExistence type="predicted"/>
<feature type="transmembrane region" description="Helical" evidence="1">
    <location>
        <begin position="86"/>
        <end position="113"/>
    </location>
</feature>
<feature type="transmembrane region" description="Helical" evidence="1">
    <location>
        <begin position="12"/>
        <end position="33"/>
    </location>
</feature>
<accession>A0ABW4YHF7</accession>
<dbReference type="EMBL" id="JBHUHO010000013">
    <property type="protein sequence ID" value="MFD2115171.1"/>
    <property type="molecule type" value="Genomic_DNA"/>
</dbReference>
<feature type="transmembrane region" description="Helical" evidence="1">
    <location>
        <begin position="53"/>
        <end position="74"/>
    </location>
</feature>
<keyword evidence="1" id="KW-0812">Transmembrane</keyword>
<keyword evidence="1" id="KW-0472">Membrane</keyword>
<comment type="caution">
    <text evidence="2">The sequence shown here is derived from an EMBL/GenBank/DDBJ whole genome shotgun (WGS) entry which is preliminary data.</text>
</comment>
<feature type="transmembrane region" description="Helical" evidence="1">
    <location>
        <begin position="119"/>
        <end position="142"/>
    </location>
</feature>
<protein>
    <submittedName>
        <fullName evidence="2">Uncharacterized protein</fullName>
    </submittedName>
</protein>
<evidence type="ECO:0000313" key="2">
    <source>
        <dbReference type="EMBL" id="MFD2115171.1"/>
    </source>
</evidence>
<gene>
    <name evidence="2" type="ORF">ACFSJH_05405</name>
</gene>
<evidence type="ECO:0000313" key="3">
    <source>
        <dbReference type="Proteomes" id="UP001597362"/>
    </source>
</evidence>
<organism evidence="2 3">
    <name type="scientific">Paenibacillus yanchengensis</name>
    <dbReference type="NCBI Taxonomy" id="2035833"/>
    <lineage>
        <taxon>Bacteria</taxon>
        <taxon>Bacillati</taxon>
        <taxon>Bacillota</taxon>
        <taxon>Bacilli</taxon>
        <taxon>Bacillales</taxon>
        <taxon>Paenibacillaceae</taxon>
        <taxon>Paenibacillus</taxon>
    </lineage>
</organism>
<dbReference type="RefSeq" id="WP_377770195.1">
    <property type="nucleotide sequence ID" value="NZ_JBHUHO010000013.1"/>
</dbReference>
<name>A0ABW4YHF7_9BACL</name>
<evidence type="ECO:0000256" key="1">
    <source>
        <dbReference type="SAM" id="Phobius"/>
    </source>
</evidence>
<dbReference type="Proteomes" id="UP001597362">
    <property type="component" value="Unassembled WGS sequence"/>
</dbReference>
<keyword evidence="3" id="KW-1185">Reference proteome</keyword>
<reference evidence="3" key="1">
    <citation type="journal article" date="2019" name="Int. J. Syst. Evol. Microbiol.">
        <title>The Global Catalogue of Microorganisms (GCM) 10K type strain sequencing project: providing services to taxonomists for standard genome sequencing and annotation.</title>
        <authorList>
            <consortium name="The Broad Institute Genomics Platform"/>
            <consortium name="The Broad Institute Genome Sequencing Center for Infectious Disease"/>
            <person name="Wu L."/>
            <person name="Ma J."/>
        </authorList>
    </citation>
    <scope>NUCLEOTIDE SEQUENCE [LARGE SCALE GENOMIC DNA]</scope>
    <source>
        <strain evidence="3">GH52</strain>
    </source>
</reference>
<sequence>MLILTRFSSNTLIRAAAIVSVLLGLLYLPTNYALPIVGLGSELSGGQQLAEQWAMYAIIGGASIFIGSFILHLAPSITYKRVIITIYLIAMCLLVVAQLLPLFWWLFIAFAVFSWSSVIGFFLHLILLALASWGAIVTMYGFEQLKVNVVK</sequence>